<evidence type="ECO:0000256" key="1">
    <source>
        <dbReference type="SAM" id="Phobius"/>
    </source>
</evidence>
<keyword evidence="1" id="KW-0812">Transmembrane</keyword>
<comment type="caution">
    <text evidence="3">The sequence shown here is derived from an EMBL/GenBank/DDBJ whole genome shotgun (WGS) entry which is preliminary data.</text>
</comment>
<dbReference type="EMBL" id="BAAAUV010000006">
    <property type="protein sequence ID" value="GAA3211790.1"/>
    <property type="molecule type" value="Genomic_DNA"/>
</dbReference>
<keyword evidence="1" id="KW-1133">Transmembrane helix</keyword>
<accession>A0ABP6Q9M4</accession>
<keyword evidence="4" id="KW-1185">Reference proteome</keyword>
<dbReference type="SUPFAM" id="SSF52833">
    <property type="entry name" value="Thioredoxin-like"/>
    <property type="match status" value="1"/>
</dbReference>
<feature type="domain" description="Alkyl hydroperoxide reductase subunit C/ Thiol specific antioxidant" evidence="2">
    <location>
        <begin position="49"/>
        <end position="160"/>
    </location>
</feature>
<gene>
    <name evidence="3" type="ORF">GCM10010468_30710</name>
</gene>
<reference evidence="4" key="1">
    <citation type="journal article" date="2019" name="Int. J. Syst. Evol. Microbiol.">
        <title>The Global Catalogue of Microorganisms (GCM) 10K type strain sequencing project: providing services to taxonomists for standard genome sequencing and annotation.</title>
        <authorList>
            <consortium name="The Broad Institute Genomics Platform"/>
            <consortium name="The Broad Institute Genome Sequencing Center for Infectious Disease"/>
            <person name="Wu L."/>
            <person name="Ma J."/>
        </authorList>
    </citation>
    <scope>NUCLEOTIDE SEQUENCE [LARGE SCALE GENOMIC DNA]</scope>
    <source>
        <strain evidence="4">JCM 9377</strain>
    </source>
</reference>
<evidence type="ECO:0000313" key="4">
    <source>
        <dbReference type="Proteomes" id="UP001501237"/>
    </source>
</evidence>
<dbReference type="InterPro" id="IPR036249">
    <property type="entry name" value="Thioredoxin-like_sf"/>
</dbReference>
<sequence>MEFLVAAVVLVGAISVVNILLTVGVVARLKEHTALLARSGHGAAAVLGVGEMVPEFTTTTVRGETLTTGSLGEETLVGFFSPSCDPCKELVPEFLVHAQVAGDRQGRPVAVVVGKDEGAAEFAARLSEVATVVVEDLRGPVSGAFGVSAFPSLVLVAPEGGGVAVRELEPKLLTPQGS</sequence>
<dbReference type="Gene3D" id="3.40.30.10">
    <property type="entry name" value="Glutaredoxin"/>
    <property type="match status" value="1"/>
</dbReference>
<keyword evidence="1" id="KW-0472">Membrane</keyword>
<dbReference type="Proteomes" id="UP001501237">
    <property type="component" value="Unassembled WGS sequence"/>
</dbReference>
<evidence type="ECO:0000313" key="3">
    <source>
        <dbReference type="EMBL" id="GAA3211790.1"/>
    </source>
</evidence>
<name>A0ABP6Q9M4_9ACTN</name>
<dbReference type="RefSeq" id="WP_344828387.1">
    <property type="nucleotide sequence ID" value="NZ_BAAAUV010000006.1"/>
</dbReference>
<organism evidence="3 4">
    <name type="scientific">Actinocorallia longicatena</name>
    <dbReference type="NCBI Taxonomy" id="111803"/>
    <lineage>
        <taxon>Bacteria</taxon>
        <taxon>Bacillati</taxon>
        <taxon>Actinomycetota</taxon>
        <taxon>Actinomycetes</taxon>
        <taxon>Streptosporangiales</taxon>
        <taxon>Thermomonosporaceae</taxon>
        <taxon>Actinocorallia</taxon>
    </lineage>
</organism>
<dbReference type="InterPro" id="IPR000866">
    <property type="entry name" value="AhpC/TSA"/>
</dbReference>
<feature type="transmembrane region" description="Helical" evidence="1">
    <location>
        <begin position="6"/>
        <end position="29"/>
    </location>
</feature>
<proteinExistence type="predicted"/>
<evidence type="ECO:0000259" key="2">
    <source>
        <dbReference type="Pfam" id="PF00578"/>
    </source>
</evidence>
<protein>
    <submittedName>
        <fullName evidence="3">TlpA family protein</fullName>
    </submittedName>
</protein>
<dbReference type="Pfam" id="PF00578">
    <property type="entry name" value="AhpC-TSA"/>
    <property type="match status" value="1"/>
</dbReference>